<dbReference type="InterPro" id="IPR056764">
    <property type="entry name" value="LbH_EIF2B3/5"/>
</dbReference>
<evidence type="ECO:0000313" key="12">
    <source>
        <dbReference type="Proteomes" id="UP001497392"/>
    </source>
</evidence>
<name>A0ABP1FTL4_9CHLO</name>
<comment type="similarity">
    <text evidence="2">Belongs to the eIF-2B gamma/epsilon subunits family.</text>
</comment>
<keyword evidence="12" id="KW-1185">Reference proteome</keyword>
<feature type="domain" description="W2" evidence="10">
    <location>
        <begin position="549"/>
        <end position="749"/>
    </location>
</feature>
<dbReference type="SUPFAM" id="SSF51161">
    <property type="entry name" value="Trimeric LpxA-like enzymes"/>
    <property type="match status" value="1"/>
</dbReference>
<evidence type="ECO:0000256" key="6">
    <source>
        <dbReference type="ARBA" id="ARBA00044144"/>
    </source>
</evidence>
<comment type="caution">
    <text evidence="11">The sequence shown here is derived from an EMBL/GenBank/DDBJ whole genome shotgun (WGS) entry which is preliminary data.</text>
</comment>
<dbReference type="PANTHER" id="PTHR45887">
    <property type="entry name" value="TRANSLATION INITIATION FACTOR EIF-2B SUBUNIT EPSILON"/>
    <property type="match status" value="1"/>
</dbReference>
<dbReference type="Pfam" id="PF02020">
    <property type="entry name" value="W2"/>
    <property type="match status" value="1"/>
</dbReference>
<dbReference type="Proteomes" id="UP001497392">
    <property type="component" value="Unassembled WGS sequence"/>
</dbReference>
<dbReference type="SMART" id="SM00515">
    <property type="entry name" value="eIF5C"/>
    <property type="match status" value="1"/>
</dbReference>
<dbReference type="CDD" id="cd04197">
    <property type="entry name" value="eIF-2B_epsilon_N"/>
    <property type="match status" value="1"/>
</dbReference>
<feature type="region of interest" description="Disordered" evidence="9">
    <location>
        <begin position="439"/>
        <end position="477"/>
    </location>
</feature>
<evidence type="ECO:0000256" key="9">
    <source>
        <dbReference type="SAM" id="MobiDB-lite"/>
    </source>
</evidence>
<evidence type="ECO:0000256" key="2">
    <source>
        <dbReference type="ARBA" id="ARBA00007878"/>
    </source>
</evidence>
<dbReference type="Pfam" id="PF00483">
    <property type="entry name" value="NTP_transferase"/>
    <property type="match status" value="1"/>
</dbReference>
<dbReference type="InterPro" id="IPR016024">
    <property type="entry name" value="ARM-type_fold"/>
</dbReference>
<dbReference type="InterPro" id="IPR003307">
    <property type="entry name" value="W2_domain"/>
</dbReference>
<sequence length="755" mass="83578">MAPKKVSGVPLTAGEEPLTAVILADSFTQRFRPMSLEKPKVVLPLVGVPMISYTLEWLASNKMSKVYVFCCAHAEQVKQHLQDAEWTKEGASMDVQVIVSTACKTAGEALREIDIKDIIKSDFVLVSGDVVSNMDLGAALEAHKARRDRDKNALMTMVMKAGMTASQRRRRGDNALTVAVDPHTRRLLRLEEVEPGKPMPKQAVIDAHFWGETDQVEIRSDLAHTHIYICAPEVLMLFSDNFDYQNVHRDFVLGVLSEEELGQQIHIHELYREYAACVQTLRAFDAVSRDILQRWTFPFVPDTNLLPLSGTQGVSSYKMSMSRLEVTYKEDNVQLGRTAVIGHDTAIGDGTVIGDDAQVEASVVGRNCRIGRGAHITGCYLLDNVSVGDQAQVSHSLLCDGVSVGAHAMIFPGSVLSFKVRIGERQEVERNTSISMCQQLQQSASMSDDDLEYAADPAASPPEESEPSTANGAASTQEEIPIADGQGFSEELVGPMGQGYRWQAHGADMDALRYSIAPPAPHGPMLGDEFSDEESQAATNDEAPDVALLDPDAAFRREVSETFLRCVDMGYDQDLAVIELNGLKIAEARDFADNASYIMTTILSLCLPPAPRVREEYRALFPDTSPDSKTAASKLELKKRLEGQLSKWASLLQKFLRSTDDQVNMLLTLEEFCGEEGIFEGMGEHGHLFEPMFGQLLEVLYDKDVVEEDAFLQWAQEKEHGDEEDRVFLNKAQQFIEWLQAAEEESDDEEAEDSD</sequence>
<dbReference type="EMBL" id="CAXHTA020000005">
    <property type="protein sequence ID" value="CAL5221880.1"/>
    <property type="molecule type" value="Genomic_DNA"/>
</dbReference>
<comment type="subcellular location">
    <subcellularLocation>
        <location evidence="1">Cytoplasm</location>
        <location evidence="1">Cytosol</location>
    </subcellularLocation>
</comment>
<dbReference type="InterPro" id="IPR044123">
    <property type="entry name" value="W2_eIF2B_epsilon"/>
</dbReference>
<evidence type="ECO:0000256" key="4">
    <source>
        <dbReference type="ARBA" id="ARBA00022540"/>
    </source>
</evidence>
<dbReference type="SUPFAM" id="SSF53448">
    <property type="entry name" value="Nucleotide-diphospho-sugar transferases"/>
    <property type="match status" value="1"/>
</dbReference>
<evidence type="ECO:0000256" key="3">
    <source>
        <dbReference type="ARBA" id="ARBA00022490"/>
    </source>
</evidence>
<dbReference type="Gene3D" id="2.160.10.10">
    <property type="entry name" value="Hexapeptide repeat proteins"/>
    <property type="match status" value="1"/>
</dbReference>
<evidence type="ECO:0000313" key="11">
    <source>
        <dbReference type="EMBL" id="CAL5221880.1"/>
    </source>
</evidence>
<accession>A0ABP1FTL4</accession>
<reference evidence="11 12" key="1">
    <citation type="submission" date="2024-06" db="EMBL/GenBank/DDBJ databases">
        <authorList>
            <person name="Kraege A."/>
            <person name="Thomma B."/>
        </authorList>
    </citation>
    <scope>NUCLEOTIDE SEQUENCE [LARGE SCALE GENOMIC DNA]</scope>
</reference>
<dbReference type="InterPro" id="IPR035543">
    <property type="entry name" value="eIF-2B_epsilon_N"/>
</dbReference>
<keyword evidence="3" id="KW-0963">Cytoplasm</keyword>
<dbReference type="InterPro" id="IPR051956">
    <property type="entry name" value="eIF2B_epsilon"/>
</dbReference>
<keyword evidence="5" id="KW-0648">Protein biosynthesis</keyword>
<evidence type="ECO:0000256" key="7">
    <source>
        <dbReference type="ARBA" id="ARBA00044345"/>
    </source>
</evidence>
<dbReference type="Pfam" id="PF25084">
    <property type="entry name" value="LbH_EIF2B"/>
    <property type="match status" value="1"/>
</dbReference>
<evidence type="ECO:0000256" key="1">
    <source>
        <dbReference type="ARBA" id="ARBA00004514"/>
    </source>
</evidence>
<dbReference type="Gene3D" id="3.90.550.10">
    <property type="entry name" value="Spore Coat Polysaccharide Biosynthesis Protein SpsA, Chain A"/>
    <property type="match status" value="1"/>
</dbReference>
<evidence type="ECO:0000256" key="8">
    <source>
        <dbReference type="ARBA" id="ARBA00046432"/>
    </source>
</evidence>
<comment type="subunit">
    <text evidence="8">Component of the translation initiation factor 2B (eIF2B) complex which is a heterodecamer of two sets of five different subunits: alpha, beta, gamma, delta and epsilon. Subunits alpha, beta and delta comprise a regulatory subcomplex and subunits epsilon and gamma comprise a catalytic subcomplex. Within the complex, the hexameric regulatory complex resides at the center, with the two heterodimeric catalytic subcomplexes bound on opposite sides.</text>
</comment>
<dbReference type="SUPFAM" id="SSF48371">
    <property type="entry name" value="ARM repeat"/>
    <property type="match status" value="1"/>
</dbReference>
<dbReference type="InterPro" id="IPR011004">
    <property type="entry name" value="Trimer_LpxA-like_sf"/>
</dbReference>
<dbReference type="CDD" id="cd11558">
    <property type="entry name" value="W2_eIF2B_epsilon"/>
    <property type="match status" value="1"/>
</dbReference>
<dbReference type="PANTHER" id="PTHR45887:SF1">
    <property type="entry name" value="TRANSLATION INITIATION FACTOR EIF-2B SUBUNIT EPSILON"/>
    <property type="match status" value="1"/>
</dbReference>
<dbReference type="InterPro" id="IPR029044">
    <property type="entry name" value="Nucleotide-diphossugar_trans"/>
</dbReference>
<organism evidence="11 12">
    <name type="scientific">Coccomyxa viridis</name>
    <dbReference type="NCBI Taxonomy" id="1274662"/>
    <lineage>
        <taxon>Eukaryota</taxon>
        <taxon>Viridiplantae</taxon>
        <taxon>Chlorophyta</taxon>
        <taxon>core chlorophytes</taxon>
        <taxon>Trebouxiophyceae</taxon>
        <taxon>Trebouxiophyceae incertae sedis</taxon>
        <taxon>Coccomyxaceae</taxon>
        <taxon>Coccomyxa</taxon>
    </lineage>
</organism>
<evidence type="ECO:0000256" key="5">
    <source>
        <dbReference type="ARBA" id="ARBA00022917"/>
    </source>
</evidence>
<dbReference type="Gene3D" id="1.25.40.180">
    <property type="match status" value="1"/>
</dbReference>
<proteinExistence type="inferred from homology"/>
<keyword evidence="4" id="KW-0396">Initiation factor</keyword>
<protein>
    <recommendedName>
        <fullName evidence="6">Translation initiation factor eIF2B subunit epsilon</fullName>
    </recommendedName>
    <alternativeName>
        <fullName evidence="7">eIF2B GDP-GTP exchange factor subunit epsilon</fullName>
    </alternativeName>
</protein>
<feature type="region of interest" description="Disordered" evidence="9">
    <location>
        <begin position="520"/>
        <end position="543"/>
    </location>
</feature>
<evidence type="ECO:0000259" key="10">
    <source>
        <dbReference type="PROSITE" id="PS51363"/>
    </source>
</evidence>
<dbReference type="PROSITE" id="PS51363">
    <property type="entry name" value="W2"/>
    <property type="match status" value="1"/>
</dbReference>
<dbReference type="InterPro" id="IPR005835">
    <property type="entry name" value="NTP_transferase_dom"/>
</dbReference>
<gene>
    <name evidence="11" type="primary">g4143</name>
    <name evidence="11" type="ORF">VP750_LOCUS3539</name>
</gene>